<dbReference type="AlphaFoldDB" id="A0AAD8AFU7"/>
<feature type="non-terminal residue" evidence="1">
    <location>
        <position position="91"/>
    </location>
</feature>
<reference evidence="1" key="2">
    <citation type="submission" date="2023-05" db="EMBL/GenBank/DDBJ databases">
        <authorList>
            <person name="Fouks B."/>
        </authorList>
    </citation>
    <scope>NUCLEOTIDE SEQUENCE</scope>
    <source>
        <strain evidence="1">Stay&amp;Tobe</strain>
        <tissue evidence="1">Testes</tissue>
    </source>
</reference>
<dbReference type="Proteomes" id="UP001233999">
    <property type="component" value="Unassembled WGS sequence"/>
</dbReference>
<protein>
    <submittedName>
        <fullName evidence="1">Uncharacterized protein</fullName>
    </submittedName>
</protein>
<reference evidence="1" key="1">
    <citation type="journal article" date="2023" name="IScience">
        <title>Live-bearing cockroach genome reveals convergent evolutionary mechanisms linked to viviparity in insects and beyond.</title>
        <authorList>
            <person name="Fouks B."/>
            <person name="Harrison M.C."/>
            <person name="Mikhailova A.A."/>
            <person name="Marchal E."/>
            <person name="English S."/>
            <person name="Carruthers M."/>
            <person name="Jennings E.C."/>
            <person name="Chiamaka E.L."/>
            <person name="Frigard R.A."/>
            <person name="Pippel M."/>
            <person name="Attardo G.M."/>
            <person name="Benoit J.B."/>
            <person name="Bornberg-Bauer E."/>
            <person name="Tobe S.S."/>
        </authorList>
    </citation>
    <scope>NUCLEOTIDE SEQUENCE</scope>
    <source>
        <strain evidence="1">Stay&amp;Tobe</strain>
    </source>
</reference>
<comment type="caution">
    <text evidence="1">The sequence shown here is derived from an EMBL/GenBank/DDBJ whole genome shotgun (WGS) entry which is preliminary data.</text>
</comment>
<evidence type="ECO:0000313" key="2">
    <source>
        <dbReference type="Proteomes" id="UP001233999"/>
    </source>
</evidence>
<organism evidence="1 2">
    <name type="scientific">Diploptera punctata</name>
    <name type="common">Pacific beetle cockroach</name>
    <dbReference type="NCBI Taxonomy" id="6984"/>
    <lineage>
        <taxon>Eukaryota</taxon>
        <taxon>Metazoa</taxon>
        <taxon>Ecdysozoa</taxon>
        <taxon>Arthropoda</taxon>
        <taxon>Hexapoda</taxon>
        <taxon>Insecta</taxon>
        <taxon>Pterygota</taxon>
        <taxon>Neoptera</taxon>
        <taxon>Polyneoptera</taxon>
        <taxon>Dictyoptera</taxon>
        <taxon>Blattodea</taxon>
        <taxon>Blaberoidea</taxon>
        <taxon>Blaberidae</taxon>
        <taxon>Diplopterinae</taxon>
        <taxon>Diploptera</taxon>
    </lineage>
</organism>
<sequence>YFSSLCALLQMNTPICNSQNKFILDFIEKRLQFPKCYKAQNEKSSLPITCGRDYDKPGNFMHIVEDILEHECDLVDTLQGSDRSQNQLADE</sequence>
<accession>A0AAD8AFU7</accession>
<name>A0AAD8AFU7_DIPPU</name>
<evidence type="ECO:0000313" key="1">
    <source>
        <dbReference type="EMBL" id="KAJ9598325.1"/>
    </source>
</evidence>
<proteinExistence type="predicted"/>
<feature type="non-terminal residue" evidence="1">
    <location>
        <position position="1"/>
    </location>
</feature>
<gene>
    <name evidence="1" type="ORF">L9F63_011003</name>
</gene>
<keyword evidence="2" id="KW-1185">Reference proteome</keyword>
<dbReference type="EMBL" id="JASPKZ010001229">
    <property type="protein sequence ID" value="KAJ9598325.1"/>
    <property type="molecule type" value="Genomic_DNA"/>
</dbReference>